<dbReference type="PANTHER" id="PTHR43040:SF1">
    <property type="entry name" value="RIBONUCLEASE D"/>
    <property type="match status" value="1"/>
</dbReference>
<evidence type="ECO:0000313" key="2">
    <source>
        <dbReference type="EMBL" id="KAK8068892.1"/>
    </source>
</evidence>
<reference evidence="2 3" key="1">
    <citation type="submission" date="2023-01" db="EMBL/GenBank/DDBJ databases">
        <title>Analysis of 21 Apiospora genomes using comparative genomics revels a genus with tremendous synthesis potential of carbohydrate active enzymes and secondary metabolites.</title>
        <authorList>
            <person name="Sorensen T."/>
        </authorList>
    </citation>
    <scope>NUCLEOTIDE SEQUENCE [LARGE SCALE GENOMIC DNA]</scope>
    <source>
        <strain evidence="2 3">CBS 135458</strain>
    </source>
</reference>
<proteinExistence type="predicted"/>
<dbReference type="InterPro" id="IPR012337">
    <property type="entry name" value="RNaseH-like_sf"/>
</dbReference>
<sequence length="373" mass="42071">MNVARRSLFRARSSALRSLSSVTQECIVLNRRFSTDVVAAAATAATAIAATATWQLVRGKPSGPITAPPPLSPITLPGTAKGSEAYFIDTLEGVAEVADRLWDHTNRARDCLYVDLEGIDLCRDGTVSLLVFYSPLLHQVFVVDVFVLEAAAFTTQGLRGLSIQDILESEDCTKAFFDVRNDSDALFHHFGVALRGVEDIQLMENASRPDGQRNYVFGLSRSIKWARILSPDERTEWTESKEAGNMLFNPATGGSFDVFNVRPLSPEIISYCVGDVYYLPRLRKLYWTMMSEEWKEEIRKETLARVVESQQENYSPHSPAKVRSPWEEEWAWLPLEEYKTPVNRRVFRPLLKVRSKDGVIERVVGPVERRVDP</sequence>
<dbReference type="InterPro" id="IPR036397">
    <property type="entry name" value="RNaseH_sf"/>
</dbReference>
<evidence type="ECO:0000259" key="1">
    <source>
        <dbReference type="Pfam" id="PF01612"/>
    </source>
</evidence>
<dbReference type="RefSeq" id="XP_066716186.1">
    <property type="nucleotide sequence ID" value="XM_066856917.1"/>
</dbReference>
<dbReference type="Pfam" id="PF01612">
    <property type="entry name" value="DNA_pol_A_exo1"/>
    <property type="match status" value="1"/>
</dbReference>
<dbReference type="Proteomes" id="UP001480595">
    <property type="component" value="Unassembled WGS sequence"/>
</dbReference>
<dbReference type="InterPro" id="IPR002562">
    <property type="entry name" value="3'-5'_exonuclease_dom"/>
</dbReference>
<dbReference type="PANTHER" id="PTHR43040">
    <property type="entry name" value="RIBONUCLEASE D"/>
    <property type="match status" value="1"/>
</dbReference>
<keyword evidence="3" id="KW-1185">Reference proteome</keyword>
<organism evidence="2 3">
    <name type="scientific">Apiospora phragmitis</name>
    <dbReference type="NCBI Taxonomy" id="2905665"/>
    <lineage>
        <taxon>Eukaryota</taxon>
        <taxon>Fungi</taxon>
        <taxon>Dikarya</taxon>
        <taxon>Ascomycota</taxon>
        <taxon>Pezizomycotina</taxon>
        <taxon>Sordariomycetes</taxon>
        <taxon>Xylariomycetidae</taxon>
        <taxon>Amphisphaeriales</taxon>
        <taxon>Apiosporaceae</taxon>
        <taxon>Apiospora</taxon>
    </lineage>
</organism>
<accession>A0ABR1VCH4</accession>
<evidence type="ECO:0000313" key="3">
    <source>
        <dbReference type="Proteomes" id="UP001480595"/>
    </source>
</evidence>
<dbReference type="Gene3D" id="3.30.420.10">
    <property type="entry name" value="Ribonuclease H-like superfamily/Ribonuclease H"/>
    <property type="match status" value="1"/>
</dbReference>
<protein>
    <recommendedName>
        <fullName evidence="1">3'-5' exonuclease domain-containing protein</fullName>
    </recommendedName>
</protein>
<comment type="caution">
    <text evidence="2">The sequence shown here is derived from an EMBL/GenBank/DDBJ whole genome shotgun (WGS) entry which is preliminary data.</text>
</comment>
<dbReference type="EMBL" id="JAQQWL010000006">
    <property type="protein sequence ID" value="KAK8068892.1"/>
    <property type="molecule type" value="Genomic_DNA"/>
</dbReference>
<gene>
    <name evidence="2" type="ORF">PG994_005508</name>
</gene>
<dbReference type="GeneID" id="92089980"/>
<name>A0ABR1VCH4_9PEZI</name>
<feature type="domain" description="3'-5' exonuclease" evidence="1">
    <location>
        <begin position="88"/>
        <end position="284"/>
    </location>
</feature>
<dbReference type="SUPFAM" id="SSF53098">
    <property type="entry name" value="Ribonuclease H-like"/>
    <property type="match status" value="1"/>
</dbReference>